<evidence type="ECO:0000313" key="11">
    <source>
        <dbReference type="Proteomes" id="UP000189703"/>
    </source>
</evidence>
<keyword evidence="6 9" id="KW-0010">Activator</keyword>
<dbReference type="eggNOG" id="KOG1175">
    <property type="taxonomic scope" value="Eukaryota"/>
</dbReference>
<evidence type="ECO:0000256" key="1">
    <source>
        <dbReference type="ARBA" id="ARBA00004123"/>
    </source>
</evidence>
<comment type="similarity">
    <text evidence="2 9">Belongs to the Mediator complex subunit 13 family.</text>
</comment>
<keyword evidence="5 9" id="KW-0805">Transcription regulation</keyword>
<feature type="compositionally biased region" description="Polar residues" evidence="10">
    <location>
        <begin position="371"/>
        <end position="380"/>
    </location>
</feature>
<keyword evidence="11" id="KW-1185">Reference proteome</keyword>
<evidence type="ECO:0000256" key="4">
    <source>
        <dbReference type="ARBA" id="ARBA00022491"/>
    </source>
</evidence>
<accession>A0A1U7ZVF6</accession>
<feature type="region of interest" description="Disordered" evidence="10">
    <location>
        <begin position="1055"/>
        <end position="1079"/>
    </location>
</feature>
<dbReference type="Pfam" id="PF06333">
    <property type="entry name" value="Med13_C"/>
    <property type="match status" value="1"/>
</dbReference>
<evidence type="ECO:0000256" key="9">
    <source>
        <dbReference type="RuleBase" id="RU364134"/>
    </source>
</evidence>
<dbReference type="Proteomes" id="UP000189703">
    <property type="component" value="Unplaced"/>
</dbReference>
<reference evidence="12" key="1">
    <citation type="submission" date="2025-08" db="UniProtKB">
        <authorList>
            <consortium name="RefSeq"/>
        </authorList>
    </citation>
    <scope>IDENTIFICATION</scope>
</reference>
<dbReference type="PANTHER" id="PTHR48249">
    <property type="entry name" value="MEDIATOR OF RNA POLYMERASE II TRANSCRIPTION SUBUNIT 13"/>
    <property type="match status" value="1"/>
</dbReference>
<evidence type="ECO:0000256" key="7">
    <source>
        <dbReference type="ARBA" id="ARBA00023163"/>
    </source>
</evidence>
<dbReference type="STRING" id="4432.A0A1U7ZVF6"/>
<feature type="compositionally biased region" description="Polar residues" evidence="10">
    <location>
        <begin position="422"/>
        <end position="433"/>
    </location>
</feature>
<dbReference type="InterPro" id="IPR021643">
    <property type="entry name" value="Mediator_Med13_N"/>
</dbReference>
<dbReference type="KEGG" id="nnu:104597669"/>
<evidence type="ECO:0000313" key="12">
    <source>
        <dbReference type="RefSeq" id="XP_010257656.1"/>
    </source>
</evidence>
<feature type="region of interest" description="Disordered" evidence="10">
    <location>
        <begin position="366"/>
        <end position="455"/>
    </location>
</feature>
<feature type="compositionally biased region" description="Polar residues" evidence="10">
    <location>
        <begin position="1452"/>
        <end position="1462"/>
    </location>
</feature>
<evidence type="ECO:0000256" key="10">
    <source>
        <dbReference type="SAM" id="MobiDB-lite"/>
    </source>
</evidence>
<evidence type="ECO:0000256" key="3">
    <source>
        <dbReference type="ARBA" id="ARBA00019618"/>
    </source>
</evidence>
<dbReference type="RefSeq" id="XP_010257656.1">
    <property type="nucleotide sequence ID" value="XM_010259354.2"/>
</dbReference>
<feature type="region of interest" description="Disordered" evidence="10">
    <location>
        <begin position="1506"/>
        <end position="1529"/>
    </location>
</feature>
<keyword evidence="4 9" id="KW-0678">Repressor</keyword>
<dbReference type="Pfam" id="PF18296">
    <property type="entry name" value="MID_MedPIWI"/>
    <property type="match status" value="1"/>
</dbReference>
<feature type="compositionally biased region" description="Low complexity" evidence="10">
    <location>
        <begin position="381"/>
        <end position="402"/>
    </location>
</feature>
<sequence>MWTNVFKIGGLQQISWFQFLPYESDLSPLPEKSVKADQKDAATLLVLSSHLQLQQEGLLSAWTNSFVGPWDPSQGMHNPDEKIKLWLFLPGRHSSVVEHAQAAVSRLRVVGTGLWLAPGDSEEVAAALSQALRNCIERSIRGLSYVRFGDVFSRCLPFLRAEKLFRRVQPTVEFVFAATEEAIFVHVIISAKHVRPLSCDDMESVLRHLSSNNTGERLPVIIAPHGMRGKLTGCCPSDLVKQVYFSKARTSNGFTVLGLPSQAVQASSCQLRGQNCHVEITLGCTGKGVALAKVGLKQGPGHHYPVLQRTFIYPAEAVLVPVMHTVFAKSSLKRIWVQNWVGTSLFGSSFFMHCLGLGSTGKMESLDGQGIDSSGIHTLHSNNSSSNSNSSSNNSISNTSSESDYRNTTRGSDLEADADSLTCRQSGLSSSDQLENDGLKLASKRPRTSMTDSFGQTGTVINETMQDPYKSEYNSIEVNNSATAGVANDQVGPLWVWDDEDRATGMDIQTLLSEFGDFGDFFENDALPFGEPPGTAESQALLFPVDGGDGSSSPCTMGIDVTDQMLLPALGFPSFEGFNQLPKDVTEEFNSKNQEIQSSGPGSNSLAPSTGESDHLSKVEAMMIFAPEYRAIEASISELPSSIFRSPYLPRSRKENSSHSSSNVYVYGARPPCSPCLDVSDGKPSIAVNSETVPGGCEANSILNLKKYYTYVETEKEKLDRGSLACNNSIISSEVVTSSCEGVAPSFSGLTSTHAVKSVQRNKNGSMFEAGNFLLSSKTVLAADIECIMFQAAMCRMRHLLLSSTNLDSSGLGKFSGGVVSTQLPGGTSTVTDKFSSRYDVKKKESIPVRIAGDVEGGMLDGPLNAPVGVWRSVGVPKGAKSASSPSIDGAPPMPHNSLNEEGTFVYGQKRPLQGLLDSMPLLVQQATSFVDVALDADYGDGPYGWLALEEQRRRGFSCGPSNIHAGCGGILASCHSLDIAGMELLDPLSANVNVASMLSLLQSDIKTALKSAFGNLDGPLSILDWCKGRSQSSDTGSVANGYLVESTSSDLKDSSSTVAVAAGEPVSPPQSSTVSSAGLKVSSATDGVRVDENFQRRSNQEICGSESDQRLRPTPTVLPLPAILVGYQDDWLKTSANSLQLWEKAPLEPYALPKPMSYYVICPDIDPLTSAAADFFQQLGTVYEACKLGNHAPQTMESQTELPSGRWLSSGFVIMDCPQTMKIESSNASFVGSISDYLLSLSNGWELTSFLKSLSKVLKSLKLSSSSTMSQKEGVADPCTVIYVVCPYPEPIAVLQTVVESSAAIGSIIHASDKERRSMLHTQVGKALSCSTAVDEASTSNVPTISGFSIPKLVLQIITVDAIFRVTSPALHELVLLKEIAFTVYNKARRISRVSCSDLGQSLGISGRPQSTLMHIASPVPGMWKDSVTRITGPSLSRDNELDSGLRPGTWDNSWQTSRTGGINCDPNRSGDILLQDDTRYLFEPLFILAEPGSVEHGISPTMSGSVALESSRPADDNGGGSFMQNTSSLGSADIGPGSLLDGSDLGVLGSSYQKAPSLHCCYGWTEDWRWLISIWTDSRGELLDNHIFPFGGISSRQDTKGLQCLFVQVLQQGCQILSCSPPEIAPAKTRDIVITRIGCFYELECQEWQKAIYTVGGNEVKKWLQLRGSVSDGIPGSSNGTTLQQQEMGLIQERALPSSPSPSLYSPHTKSSGFIKGGIVQNSTRKQLMGGQTTVDSSRGLFQWVQSISLIGVCVDHSLQLAFQPDAPFPGGGTQGGSGNAPSVYLEGFSSIKSVGSVSASYIITPSPSMRFLLPMPLQLPTCLTAESPPLAHLLHSKGSAIPLRTGFVVSKAASSIRKDSRSNAKEEWPSVLSVSLVDYYGTSNITQKIVRGSGTQARTIDNKDGELETHLILESVAAELHSLSWMTVSPAYLERRTALPFHCDMLLRLRRLLHYADKELTQQRETLQV</sequence>
<gene>
    <name evidence="12" type="primary">LOC104597669</name>
</gene>
<dbReference type="GO" id="GO:0003713">
    <property type="term" value="F:transcription coactivator activity"/>
    <property type="evidence" value="ECO:0000318"/>
    <property type="project" value="GO_Central"/>
</dbReference>
<dbReference type="FunCoup" id="A0A1U7ZVF6">
    <property type="interactions" value="2588"/>
</dbReference>
<dbReference type="InterPro" id="IPR041285">
    <property type="entry name" value="MID_MedPIWI"/>
</dbReference>
<keyword evidence="7 9" id="KW-0804">Transcription</keyword>
<feature type="compositionally biased region" description="Polar residues" evidence="10">
    <location>
        <begin position="591"/>
        <end position="611"/>
    </location>
</feature>
<name>A0A1U7ZVF6_NELNU</name>
<organism evidence="11 12">
    <name type="scientific">Nelumbo nucifera</name>
    <name type="common">Sacred lotus</name>
    <dbReference type="NCBI Taxonomy" id="4432"/>
    <lineage>
        <taxon>Eukaryota</taxon>
        <taxon>Viridiplantae</taxon>
        <taxon>Streptophyta</taxon>
        <taxon>Embryophyta</taxon>
        <taxon>Tracheophyta</taxon>
        <taxon>Spermatophyta</taxon>
        <taxon>Magnoliopsida</taxon>
        <taxon>Proteales</taxon>
        <taxon>Nelumbonaceae</taxon>
        <taxon>Nelumbo</taxon>
    </lineage>
</organism>
<dbReference type="GO" id="GO:0016592">
    <property type="term" value="C:mediator complex"/>
    <property type="evidence" value="ECO:0000318"/>
    <property type="project" value="GO_Central"/>
</dbReference>
<dbReference type="GO" id="GO:0045944">
    <property type="term" value="P:positive regulation of transcription by RNA polymerase II"/>
    <property type="evidence" value="ECO:0000318"/>
    <property type="project" value="GO_Central"/>
</dbReference>
<dbReference type="GeneID" id="104597669"/>
<proteinExistence type="inferred from homology"/>
<evidence type="ECO:0000256" key="5">
    <source>
        <dbReference type="ARBA" id="ARBA00023015"/>
    </source>
</evidence>
<dbReference type="PANTHER" id="PTHR48249:SF3">
    <property type="entry name" value="MEDIATOR OF RNA POLYMERASE II TRANSCRIPTION SUBUNIT 13"/>
    <property type="match status" value="1"/>
</dbReference>
<dbReference type="OrthoDB" id="103819at2759"/>
<protein>
    <recommendedName>
        <fullName evidence="3 9">Mediator of RNA polymerase II transcription subunit 13</fullName>
    </recommendedName>
</protein>
<dbReference type="Pfam" id="PF11597">
    <property type="entry name" value="Med13_N"/>
    <property type="match status" value="1"/>
</dbReference>
<comment type="function">
    <text evidence="9">Component of the Mediator complex, a coactivator involved in regulated transcription of nearly all RNA polymerase II-dependent genes. Mediator functions as a bridge to convey information from gene-specific regulatory proteins to the basal RNA polymerase II transcription machinery. Mediator is recruited to promoters by direct interactions with regulatory proteins and serves as a scaffold for the assembly of a functional preinitiation complex with RNA polymerase II and the general transcription factors.</text>
</comment>
<evidence type="ECO:0000256" key="6">
    <source>
        <dbReference type="ARBA" id="ARBA00023159"/>
    </source>
</evidence>
<comment type="subcellular location">
    <subcellularLocation>
        <location evidence="1 9">Nucleus</location>
    </subcellularLocation>
</comment>
<keyword evidence="8 9" id="KW-0539">Nucleus</keyword>
<feature type="region of interest" description="Disordered" evidence="10">
    <location>
        <begin position="590"/>
        <end position="613"/>
    </location>
</feature>
<dbReference type="OMA" id="ADSMACH"/>
<evidence type="ECO:0000256" key="2">
    <source>
        <dbReference type="ARBA" id="ARBA00009354"/>
    </source>
</evidence>
<dbReference type="InterPro" id="IPR009401">
    <property type="entry name" value="Med13_C"/>
</dbReference>
<comment type="subunit">
    <text evidence="9">Component of the Mediator complex.</text>
</comment>
<feature type="region of interest" description="Disordered" evidence="10">
    <location>
        <begin position="1436"/>
        <end position="1463"/>
    </location>
</feature>
<evidence type="ECO:0000256" key="8">
    <source>
        <dbReference type="ARBA" id="ARBA00023242"/>
    </source>
</evidence>
<dbReference type="InterPro" id="IPR051139">
    <property type="entry name" value="Mediator_complx_sub13"/>
</dbReference>